<evidence type="ECO:0000256" key="1">
    <source>
        <dbReference type="SAM" id="MobiDB-lite"/>
    </source>
</evidence>
<proteinExistence type="predicted"/>
<feature type="compositionally biased region" description="Polar residues" evidence="1">
    <location>
        <begin position="82"/>
        <end position="91"/>
    </location>
</feature>
<dbReference type="EMBL" id="JWSY01000004">
    <property type="protein sequence ID" value="KIC60633.1"/>
    <property type="molecule type" value="Genomic_DNA"/>
</dbReference>
<evidence type="ECO:0000313" key="2">
    <source>
        <dbReference type="EMBL" id="KIC60633.1"/>
    </source>
</evidence>
<comment type="caution">
    <text evidence="2">The sequence shown here is derived from an EMBL/GenBank/DDBJ whole genome shotgun (WGS) entry which is preliminary data.</text>
</comment>
<dbReference type="AlphaFoldDB" id="A0A0B4E223"/>
<sequence>MSQGSASYRMTLACGRLLMLDEITAVTSRWNEALAASQTDEQTFQTISNAWRDMGAFISRAVFQNAADVRASRTGLIALSRTGPSGDSSCPNADATPASGKPATSSSSRCSKLLIKPVARLRLLTVLIRRASMSSEPNRTD</sequence>
<name>A0A0B4E223_9CAUL</name>
<protein>
    <submittedName>
        <fullName evidence="2">Uncharacterized protein</fullName>
    </submittedName>
</protein>
<organism evidence="2 3">
    <name type="scientific">Brevundimonas nasdae</name>
    <dbReference type="NCBI Taxonomy" id="172043"/>
    <lineage>
        <taxon>Bacteria</taxon>
        <taxon>Pseudomonadati</taxon>
        <taxon>Pseudomonadota</taxon>
        <taxon>Alphaproteobacteria</taxon>
        <taxon>Caulobacterales</taxon>
        <taxon>Caulobacteraceae</taxon>
        <taxon>Brevundimonas</taxon>
    </lineage>
</organism>
<reference evidence="2 3" key="1">
    <citation type="submission" date="2014-12" db="EMBL/GenBank/DDBJ databases">
        <title>Genome sequencing of Brevundimonas nasdae TPW30.</title>
        <authorList>
            <person name="Tan P.W."/>
            <person name="Chan K.-G."/>
        </authorList>
    </citation>
    <scope>NUCLEOTIDE SEQUENCE [LARGE SCALE GENOMIC DNA]</scope>
    <source>
        <strain evidence="2 3">TPW30</strain>
    </source>
</reference>
<dbReference type="RefSeq" id="WP_039244457.1">
    <property type="nucleotide sequence ID" value="NZ_JWSY01000004.1"/>
</dbReference>
<feature type="region of interest" description="Disordered" evidence="1">
    <location>
        <begin position="80"/>
        <end position="109"/>
    </location>
</feature>
<accession>A0A0B4E223</accession>
<gene>
    <name evidence="2" type="ORF">RM53_04155</name>
</gene>
<dbReference type="Proteomes" id="UP000031166">
    <property type="component" value="Unassembled WGS sequence"/>
</dbReference>
<evidence type="ECO:0000313" key="3">
    <source>
        <dbReference type="Proteomes" id="UP000031166"/>
    </source>
</evidence>